<organism evidence="3 4">
    <name type="scientific">Mesobacillus selenatarsenatis (strain DSM 18680 / JCM 14380 / FERM P-15431 / SF-1)</name>
    <dbReference type="NCBI Taxonomy" id="1321606"/>
    <lineage>
        <taxon>Bacteria</taxon>
        <taxon>Bacillati</taxon>
        <taxon>Bacillota</taxon>
        <taxon>Bacilli</taxon>
        <taxon>Bacillales</taxon>
        <taxon>Bacillaceae</taxon>
        <taxon>Mesobacillus</taxon>
    </lineage>
</organism>
<keyword evidence="3" id="KW-0378">Hydrolase</keyword>
<dbReference type="EC" id="3.2.1.-" evidence="3"/>
<dbReference type="InterPro" id="IPR008258">
    <property type="entry name" value="Transglycosylase_SLT_dom_1"/>
</dbReference>
<dbReference type="GO" id="GO:0008933">
    <property type="term" value="F:peptidoglycan lytic transglycosylase activity"/>
    <property type="evidence" value="ECO:0007669"/>
    <property type="project" value="InterPro"/>
</dbReference>
<dbReference type="CDD" id="cd00254">
    <property type="entry name" value="LT-like"/>
    <property type="match status" value="1"/>
</dbReference>
<gene>
    <name evidence="3" type="ORF">SAMD00020551_4818</name>
</gene>
<dbReference type="InterPro" id="IPR000189">
    <property type="entry name" value="Transglyc_AS"/>
</dbReference>
<dbReference type="Gene3D" id="1.10.530.10">
    <property type="match status" value="1"/>
</dbReference>
<dbReference type="GO" id="GO:0016798">
    <property type="term" value="F:hydrolase activity, acting on glycosyl bonds"/>
    <property type="evidence" value="ECO:0007669"/>
    <property type="project" value="UniProtKB-KW"/>
</dbReference>
<dbReference type="EMBL" id="BASE01000134">
    <property type="protein sequence ID" value="GAM16589.1"/>
    <property type="molecule type" value="Genomic_DNA"/>
</dbReference>
<dbReference type="STRING" id="1321606.SAMD00020551_4818"/>
<dbReference type="PANTHER" id="PTHR37423:SF2">
    <property type="entry name" value="MEMBRANE-BOUND LYTIC MUREIN TRANSGLYCOSYLASE C"/>
    <property type="match status" value="1"/>
</dbReference>
<comment type="caution">
    <text evidence="3">The sequence shown here is derived from an EMBL/GenBank/DDBJ whole genome shotgun (WGS) entry which is preliminary data.</text>
</comment>
<dbReference type="Proteomes" id="UP000031014">
    <property type="component" value="Unassembled WGS sequence"/>
</dbReference>
<evidence type="ECO:0000256" key="1">
    <source>
        <dbReference type="ARBA" id="ARBA00007734"/>
    </source>
</evidence>
<evidence type="ECO:0000259" key="2">
    <source>
        <dbReference type="Pfam" id="PF01464"/>
    </source>
</evidence>
<evidence type="ECO:0000313" key="3">
    <source>
        <dbReference type="EMBL" id="GAM16589.1"/>
    </source>
</evidence>
<keyword evidence="3" id="KW-0326">Glycosidase</keyword>
<dbReference type="OrthoDB" id="9815002at2"/>
<protein>
    <submittedName>
        <fullName evidence="3">Phage membrane-bound lytic murein transglycosylase E</fullName>
        <ecNumber evidence="3">3.2.1.-</ecNumber>
    </submittedName>
</protein>
<dbReference type="RefSeq" id="WP_041968174.1">
    <property type="nucleotide sequence ID" value="NZ_BASE01000134.1"/>
</dbReference>
<dbReference type="GO" id="GO:0000270">
    <property type="term" value="P:peptidoglycan metabolic process"/>
    <property type="evidence" value="ECO:0007669"/>
    <property type="project" value="InterPro"/>
</dbReference>
<accession>A0A0A8XBE0</accession>
<keyword evidence="4" id="KW-1185">Reference proteome</keyword>
<feature type="domain" description="Transglycosylase SLT" evidence="2">
    <location>
        <begin position="98"/>
        <end position="205"/>
    </location>
</feature>
<dbReference type="Pfam" id="PF01464">
    <property type="entry name" value="SLT"/>
    <property type="match status" value="1"/>
</dbReference>
<dbReference type="PROSITE" id="PS00922">
    <property type="entry name" value="TRANSGLYCOSYLASE"/>
    <property type="match status" value="1"/>
</dbReference>
<dbReference type="SUPFAM" id="SSF53955">
    <property type="entry name" value="Lysozyme-like"/>
    <property type="match status" value="1"/>
</dbReference>
<reference evidence="3 4" key="1">
    <citation type="submission" date="2013-06" db="EMBL/GenBank/DDBJ databases">
        <title>Whole genome shotgun sequence of Bacillus selenatarsenatis SF-1.</title>
        <authorList>
            <person name="Kuroda M."/>
            <person name="Sei K."/>
            <person name="Yamashita M."/>
            <person name="Ike M."/>
        </authorList>
    </citation>
    <scope>NUCLEOTIDE SEQUENCE [LARGE SCALE GENOMIC DNA]</scope>
    <source>
        <strain evidence="3 4">SF-1</strain>
    </source>
</reference>
<evidence type="ECO:0000313" key="4">
    <source>
        <dbReference type="Proteomes" id="UP000031014"/>
    </source>
</evidence>
<sequence length="215" mass="23345">MNVDQLKVMLELQALQNFNQPTTSQSGNNLFQEMLSGILSDQSNALGATATRLEELFNNAQTTVDSFALAKPNIGQMLPPIQLTKVAAKSHADFDGIIDKASAMFNIPAKLIKSVIQKESNFNPNAVSHAGASGLMQLMPATARGLGVKNVFDPTENILAGSKYLRQMLDKYDNNIELALAAYNAGQGNVDKYGGIPPFKETQNYVRKVTDVFYG</sequence>
<dbReference type="PANTHER" id="PTHR37423">
    <property type="entry name" value="SOLUBLE LYTIC MUREIN TRANSGLYCOSYLASE-RELATED"/>
    <property type="match status" value="1"/>
</dbReference>
<dbReference type="InterPro" id="IPR023346">
    <property type="entry name" value="Lysozyme-like_dom_sf"/>
</dbReference>
<dbReference type="GO" id="GO:0016020">
    <property type="term" value="C:membrane"/>
    <property type="evidence" value="ECO:0007669"/>
    <property type="project" value="InterPro"/>
</dbReference>
<proteinExistence type="inferred from homology"/>
<name>A0A0A8XBE0_MESS1</name>
<dbReference type="AlphaFoldDB" id="A0A0A8XBE0"/>
<comment type="similarity">
    <text evidence="1">Belongs to the transglycosylase Slt family.</text>
</comment>